<evidence type="ECO:0000313" key="3">
    <source>
        <dbReference type="Proteomes" id="UP001214441"/>
    </source>
</evidence>
<sequence>MNHLKQSLTALAVVAAAGAVLAPSPAHATAAPSQHASARGHAQAINSQCDPTLWGTISQDEVRWYYDRAQGMCVMADQERAPLRRDEYFDNYGDCEHTCGS</sequence>
<dbReference type="RefSeq" id="WP_274040114.1">
    <property type="nucleotide sequence ID" value="NZ_JANCPR020000010.1"/>
</dbReference>
<keyword evidence="1" id="KW-0732">Signal</keyword>
<gene>
    <name evidence="2" type="ORF">NMN56_012505</name>
</gene>
<dbReference type="Proteomes" id="UP001214441">
    <property type="component" value="Unassembled WGS sequence"/>
</dbReference>
<protein>
    <recommendedName>
        <fullName evidence="4">Secreted protein</fullName>
    </recommendedName>
</protein>
<evidence type="ECO:0008006" key="4">
    <source>
        <dbReference type="Google" id="ProtNLM"/>
    </source>
</evidence>
<dbReference type="EMBL" id="JANCPR020000010">
    <property type="protein sequence ID" value="MDJ1132760.1"/>
    <property type="molecule type" value="Genomic_DNA"/>
</dbReference>
<keyword evidence="3" id="KW-1185">Reference proteome</keyword>
<comment type="caution">
    <text evidence="2">The sequence shown here is derived from an EMBL/GenBank/DDBJ whole genome shotgun (WGS) entry which is preliminary data.</text>
</comment>
<name>A0ABT6ZUM7_9ACTN</name>
<feature type="signal peptide" evidence="1">
    <location>
        <begin position="1"/>
        <end position="28"/>
    </location>
</feature>
<dbReference type="InterPro" id="IPR036880">
    <property type="entry name" value="Kunitz_BPTI_sf"/>
</dbReference>
<feature type="chain" id="PRO_5047334725" description="Secreted protein" evidence="1">
    <location>
        <begin position="29"/>
        <end position="101"/>
    </location>
</feature>
<organism evidence="2 3">
    <name type="scientific">Streptomyces iconiensis</name>
    <dbReference type="NCBI Taxonomy" id="1384038"/>
    <lineage>
        <taxon>Bacteria</taxon>
        <taxon>Bacillati</taxon>
        <taxon>Actinomycetota</taxon>
        <taxon>Actinomycetes</taxon>
        <taxon>Kitasatosporales</taxon>
        <taxon>Streptomycetaceae</taxon>
        <taxon>Streptomyces</taxon>
    </lineage>
</organism>
<evidence type="ECO:0000313" key="2">
    <source>
        <dbReference type="EMBL" id="MDJ1132760.1"/>
    </source>
</evidence>
<dbReference type="SUPFAM" id="SSF57362">
    <property type="entry name" value="BPTI-like"/>
    <property type="match status" value="1"/>
</dbReference>
<reference evidence="2 3" key="1">
    <citation type="submission" date="2023-05" db="EMBL/GenBank/DDBJ databases">
        <title>Streptantibioticus silvisoli sp. nov., acidotolerant actinomycetes 1 from pine litter.</title>
        <authorList>
            <person name="Swiecimska M."/>
            <person name="Golinska P."/>
            <person name="Sangal V."/>
            <person name="Wachnowicz B."/>
            <person name="Goodfellow M."/>
        </authorList>
    </citation>
    <scope>NUCLEOTIDE SEQUENCE [LARGE SCALE GENOMIC DNA]</scope>
    <source>
        <strain evidence="2 3">DSM 42109</strain>
    </source>
</reference>
<evidence type="ECO:0000256" key="1">
    <source>
        <dbReference type="SAM" id="SignalP"/>
    </source>
</evidence>
<proteinExistence type="predicted"/>
<accession>A0ABT6ZUM7</accession>